<evidence type="ECO:0000256" key="5">
    <source>
        <dbReference type="ARBA" id="ARBA00023136"/>
    </source>
</evidence>
<reference evidence="10 11" key="1">
    <citation type="submission" date="2016-03" db="EMBL/GenBank/DDBJ databases">
        <title>How can Kluyveromyces marxianus grow so fast - potential evolutionary course in Saccharomyces Complex revealed by comparative genomics.</title>
        <authorList>
            <person name="Mo W."/>
            <person name="Lu W."/>
            <person name="Yang X."/>
            <person name="Qi J."/>
            <person name="Lv H."/>
        </authorList>
    </citation>
    <scope>NUCLEOTIDE SEQUENCE [LARGE SCALE GENOMIC DNA]</scope>
    <source>
        <strain evidence="10 11">FIM1</strain>
    </source>
</reference>
<dbReference type="PANTHER" id="PTHR23501:SF87">
    <property type="entry name" value="SIDEROPHORE IRON TRANSPORTER 2"/>
    <property type="match status" value="1"/>
</dbReference>
<keyword evidence="11" id="KW-1185">Reference proteome</keyword>
<dbReference type="Proteomes" id="UP000422736">
    <property type="component" value="Chromosome 3"/>
</dbReference>
<evidence type="ECO:0000256" key="8">
    <source>
        <dbReference type="SAM" id="SignalP"/>
    </source>
</evidence>
<comment type="similarity">
    <text evidence="2">Belongs to the major facilitator superfamily.</text>
</comment>
<evidence type="ECO:0000256" key="6">
    <source>
        <dbReference type="SAM" id="MobiDB-lite"/>
    </source>
</evidence>
<dbReference type="InterPro" id="IPR036259">
    <property type="entry name" value="MFS_trans_sf"/>
</dbReference>
<feature type="transmembrane region" description="Helical" evidence="7">
    <location>
        <begin position="159"/>
        <end position="182"/>
    </location>
</feature>
<feature type="transmembrane region" description="Helical" evidence="7">
    <location>
        <begin position="253"/>
        <end position="274"/>
    </location>
</feature>
<gene>
    <name evidence="10" type="primary">mirA</name>
    <name evidence="10" type="ORF">FIM1_1712</name>
</gene>
<sequence length="579" mass="64619">MIIVAYAVLFFTAFVETFASDSTKNLDSYATSSFNAHSLLATIAVVYKITAICAYPVFAKVADILGRGEGFGVSIVFYTLAYLLYAACQNVNTYVCAEIFYALGRNGYRVFQQIFIADTTSLVNRGIWSQLPVAISAIPSLYAGSYIQDAFLKHSTWRWGYGTFCIILAASAFPLTFIMLYMDKRAKKAGERKQIAIFKDLPEGSWYKKALHVMFVELDLIGGALLLAGFAVFFVPLTLTGSKSSYKWHEPRLIAMIVVGFVIFCMFLVWNFSFKKRPFPTRKPFVPAQSFANKTVVVILILNALDLCENSSFATYFATTLQVGGYYTAGQASRIDNAKKVTVQIASILTGLAMKYTKLSKIYVLGGVPLVVLGHGLLVYFMNRNGVMESTIRLNVMEIFIGFGRGMYQSATQVLIQAIAGVEGIAMSTAFFLAFQSIGSLIGSAIAGGIWNSIILRKLDKYLPPKEKKNAKKIFKSIKVAMSYKKHTPTRDAISRAYRETLQIIGYTGLGIIAPMLILMFFVREVKLTDKHDAYGNDARSDTDSNIEGIRTDPEQRQDEKPTYSFNQEKRTWTNFWRV</sequence>
<feature type="chain" id="PRO_5046208408" evidence="8">
    <location>
        <begin position="20"/>
        <end position="579"/>
    </location>
</feature>
<feature type="transmembrane region" description="Helical" evidence="7">
    <location>
        <begin position="362"/>
        <end position="382"/>
    </location>
</feature>
<evidence type="ECO:0000256" key="1">
    <source>
        <dbReference type="ARBA" id="ARBA00004141"/>
    </source>
</evidence>
<dbReference type="EMBL" id="CP015056">
    <property type="protein sequence ID" value="QGN15028.1"/>
    <property type="molecule type" value="Genomic_DNA"/>
</dbReference>
<organism evidence="10 11">
    <name type="scientific">Kluyveromyces marxianus</name>
    <name type="common">Yeast</name>
    <name type="synonym">Candida kefyr</name>
    <dbReference type="NCBI Taxonomy" id="4911"/>
    <lineage>
        <taxon>Eukaryota</taxon>
        <taxon>Fungi</taxon>
        <taxon>Dikarya</taxon>
        <taxon>Ascomycota</taxon>
        <taxon>Saccharomycotina</taxon>
        <taxon>Saccharomycetes</taxon>
        <taxon>Saccharomycetales</taxon>
        <taxon>Saccharomycetaceae</taxon>
        <taxon>Kluyveromyces</taxon>
    </lineage>
</organism>
<keyword evidence="3 7" id="KW-0812">Transmembrane</keyword>
<dbReference type="PROSITE" id="PS50850">
    <property type="entry name" value="MFS"/>
    <property type="match status" value="1"/>
</dbReference>
<feature type="transmembrane region" description="Helical" evidence="7">
    <location>
        <begin position="504"/>
        <end position="523"/>
    </location>
</feature>
<dbReference type="SUPFAM" id="SSF103473">
    <property type="entry name" value="MFS general substrate transporter"/>
    <property type="match status" value="2"/>
</dbReference>
<keyword evidence="5 7" id="KW-0472">Membrane</keyword>
<feature type="domain" description="Major facilitator superfamily (MFS) profile" evidence="9">
    <location>
        <begin position="1"/>
        <end position="527"/>
    </location>
</feature>
<keyword evidence="8" id="KW-0732">Signal</keyword>
<evidence type="ECO:0000313" key="11">
    <source>
        <dbReference type="Proteomes" id="UP000422736"/>
    </source>
</evidence>
<keyword evidence="4 7" id="KW-1133">Transmembrane helix</keyword>
<dbReference type="Gene3D" id="1.20.1250.20">
    <property type="entry name" value="MFS general substrate transporter like domains"/>
    <property type="match status" value="1"/>
</dbReference>
<name>A0ABX6EV86_KLUMA</name>
<evidence type="ECO:0000313" key="10">
    <source>
        <dbReference type="EMBL" id="QGN15028.1"/>
    </source>
</evidence>
<proteinExistence type="inferred from homology"/>
<evidence type="ECO:0000256" key="3">
    <source>
        <dbReference type="ARBA" id="ARBA00022692"/>
    </source>
</evidence>
<dbReference type="PANTHER" id="PTHR23501">
    <property type="entry name" value="MAJOR FACILITATOR SUPERFAMILY"/>
    <property type="match status" value="1"/>
</dbReference>
<feature type="transmembrane region" description="Helical" evidence="7">
    <location>
        <begin position="35"/>
        <end position="58"/>
    </location>
</feature>
<feature type="transmembrane region" description="Helical" evidence="7">
    <location>
        <begin position="218"/>
        <end position="241"/>
    </location>
</feature>
<feature type="compositionally biased region" description="Basic and acidic residues" evidence="6">
    <location>
        <begin position="550"/>
        <end position="564"/>
    </location>
</feature>
<evidence type="ECO:0000256" key="7">
    <source>
        <dbReference type="SAM" id="Phobius"/>
    </source>
</evidence>
<accession>A0ABX6EV86</accession>
<evidence type="ECO:0000259" key="9">
    <source>
        <dbReference type="PROSITE" id="PS50850"/>
    </source>
</evidence>
<evidence type="ECO:0000256" key="2">
    <source>
        <dbReference type="ARBA" id="ARBA00008335"/>
    </source>
</evidence>
<protein>
    <submittedName>
        <fullName evidence="10">Siderophore iron transporter mirA</fullName>
    </submittedName>
</protein>
<comment type="subcellular location">
    <subcellularLocation>
        <location evidence="1">Membrane</location>
        <topology evidence="1">Multi-pass membrane protein</topology>
    </subcellularLocation>
</comment>
<evidence type="ECO:0000256" key="4">
    <source>
        <dbReference type="ARBA" id="ARBA00022989"/>
    </source>
</evidence>
<dbReference type="InterPro" id="IPR020846">
    <property type="entry name" value="MFS_dom"/>
</dbReference>
<feature type="transmembrane region" description="Helical" evidence="7">
    <location>
        <begin position="430"/>
        <end position="451"/>
    </location>
</feature>
<feature type="compositionally biased region" description="Basic and acidic residues" evidence="6">
    <location>
        <begin position="534"/>
        <end position="543"/>
    </location>
</feature>
<feature type="region of interest" description="Disordered" evidence="6">
    <location>
        <begin position="534"/>
        <end position="564"/>
    </location>
</feature>
<feature type="transmembrane region" description="Helical" evidence="7">
    <location>
        <begin position="70"/>
        <end position="87"/>
    </location>
</feature>
<feature type="signal peptide" evidence="8">
    <location>
        <begin position="1"/>
        <end position="19"/>
    </location>
</feature>